<organism evidence="2 3">
    <name type="scientific">Juglans regia</name>
    <name type="common">English walnut</name>
    <dbReference type="NCBI Taxonomy" id="51240"/>
    <lineage>
        <taxon>Eukaryota</taxon>
        <taxon>Viridiplantae</taxon>
        <taxon>Streptophyta</taxon>
        <taxon>Embryophyta</taxon>
        <taxon>Tracheophyta</taxon>
        <taxon>Spermatophyta</taxon>
        <taxon>Magnoliopsida</taxon>
        <taxon>eudicotyledons</taxon>
        <taxon>Gunneridae</taxon>
        <taxon>Pentapetalae</taxon>
        <taxon>rosids</taxon>
        <taxon>fabids</taxon>
        <taxon>Fagales</taxon>
        <taxon>Juglandaceae</taxon>
        <taxon>Juglans</taxon>
    </lineage>
</organism>
<gene>
    <name evidence="2" type="ORF">F2P56_019585</name>
</gene>
<dbReference type="AlphaFoldDB" id="A0A833UNM0"/>
<accession>A0A833UNM0</accession>
<evidence type="ECO:0000313" key="2">
    <source>
        <dbReference type="EMBL" id="KAF5459657.1"/>
    </source>
</evidence>
<keyword evidence="1" id="KW-1133">Transmembrane helix</keyword>
<dbReference type="Proteomes" id="UP000619265">
    <property type="component" value="Unassembled WGS sequence"/>
</dbReference>
<dbReference type="EMBL" id="LIHL02000009">
    <property type="protein sequence ID" value="KAF5459657.1"/>
    <property type="molecule type" value="Genomic_DNA"/>
</dbReference>
<reference evidence="2" key="1">
    <citation type="submission" date="2015-10" db="EMBL/GenBank/DDBJ databases">
        <authorList>
            <person name="Martinez-Garcia P.J."/>
            <person name="Crepeau M.W."/>
            <person name="Puiu D."/>
            <person name="Gonzalez-Ibeas D."/>
            <person name="Whalen J."/>
            <person name="Stevens K."/>
            <person name="Paul R."/>
            <person name="Butterfield T."/>
            <person name="Britton M."/>
            <person name="Reagan R."/>
            <person name="Chakraborty S."/>
            <person name="Walawage S.L."/>
            <person name="Vasquez-Gross H.A."/>
            <person name="Cardeno C."/>
            <person name="Famula R."/>
            <person name="Pratt K."/>
            <person name="Kuruganti S."/>
            <person name="Aradhya M.K."/>
            <person name="Leslie C.A."/>
            <person name="Dandekar A.M."/>
            <person name="Salzberg S.L."/>
            <person name="Wegrzyn J.L."/>
            <person name="Langley C.H."/>
            <person name="Neale D.B."/>
        </authorList>
    </citation>
    <scope>NUCLEOTIDE SEQUENCE</scope>
    <source>
        <tissue evidence="2">Leaves</tissue>
    </source>
</reference>
<comment type="caution">
    <text evidence="2">The sequence shown here is derived from an EMBL/GenBank/DDBJ whole genome shotgun (WGS) entry which is preliminary data.</text>
</comment>
<evidence type="ECO:0000313" key="3">
    <source>
        <dbReference type="Proteomes" id="UP000619265"/>
    </source>
</evidence>
<feature type="transmembrane region" description="Helical" evidence="1">
    <location>
        <begin position="126"/>
        <end position="146"/>
    </location>
</feature>
<keyword evidence="1" id="KW-0812">Transmembrane</keyword>
<name>A0A833UNM0_JUGRE</name>
<dbReference type="Gramene" id="Jr09_01050_p1">
    <property type="protein sequence ID" value="cds.Jr09_01050_p1"/>
    <property type="gene ID" value="Jr09_01050"/>
</dbReference>
<feature type="transmembrane region" description="Helical" evidence="1">
    <location>
        <begin position="50"/>
        <end position="71"/>
    </location>
</feature>
<protein>
    <submittedName>
        <fullName evidence="2">Uncharacterized protein</fullName>
    </submittedName>
</protein>
<reference evidence="2" key="2">
    <citation type="submission" date="2020-03" db="EMBL/GenBank/DDBJ databases">
        <title>Walnut 2.0.</title>
        <authorList>
            <person name="Marrano A."/>
            <person name="Britton M."/>
            <person name="Zimin A.V."/>
            <person name="Zaini P.A."/>
            <person name="Workman R."/>
            <person name="Puiu D."/>
            <person name="Bianco L."/>
            <person name="Allen B.J."/>
            <person name="Troggio M."/>
            <person name="Leslie C.A."/>
            <person name="Timp W."/>
            <person name="Dendekar A."/>
            <person name="Salzberg S.L."/>
            <person name="Neale D.B."/>
        </authorList>
    </citation>
    <scope>NUCLEOTIDE SEQUENCE</scope>
    <source>
        <tissue evidence="2">Leaves</tissue>
    </source>
</reference>
<proteinExistence type="predicted"/>
<keyword evidence="1" id="KW-0472">Membrane</keyword>
<evidence type="ECO:0000256" key="1">
    <source>
        <dbReference type="SAM" id="Phobius"/>
    </source>
</evidence>
<sequence length="150" mass="17542">MHRPLVRAPLRSVAEYLCKSKHSLLLLERRNVAENLGFYRALMTTKGNNYLWSTFILGCAKYQLHVYFIDFTLFKDFVSKQRLCICISFGVRVIIVHSAVSIPKYLFLHEKRLTFMYIQGKGDAQLIIIVLVSLYLTNCLILLRLIKQHF</sequence>